<dbReference type="Gene3D" id="3.90.45.10">
    <property type="entry name" value="Peptide deformylase"/>
    <property type="match status" value="1"/>
</dbReference>
<evidence type="ECO:0000256" key="3">
    <source>
        <dbReference type="HAMAP-Rule" id="MF_00163"/>
    </source>
</evidence>
<dbReference type="Proteomes" id="UP001407405">
    <property type="component" value="Unassembled WGS sequence"/>
</dbReference>
<sequence length="167" mass="18608">MAIRIIRTDDDPVLRKKAREVTDINQRVLTLLDDMKETMALADGVGLAAPQVGILKRIIVTDVEEEVIEYINPTIINEEGEQCAIEGCLSLPDQSGRVIRPEKVRVQALNRKGKLFELDAEGLLARAICHEVDHLNGVLFIDRALPEEDEDDQEDGIADTSPVIEKQ</sequence>
<protein>
    <recommendedName>
        <fullName evidence="3">Peptide deformylase</fullName>
        <shortName evidence="3">PDF</shortName>
        <ecNumber evidence="3">3.5.1.88</ecNumber>
    </recommendedName>
    <alternativeName>
        <fullName evidence="3">Polypeptide deformylase</fullName>
    </alternativeName>
</protein>
<dbReference type="NCBIfam" id="TIGR00079">
    <property type="entry name" value="pept_deformyl"/>
    <property type="match status" value="1"/>
</dbReference>
<dbReference type="GO" id="GO:0042586">
    <property type="term" value="F:peptide deformylase activity"/>
    <property type="evidence" value="ECO:0007669"/>
    <property type="project" value="UniProtKB-EC"/>
</dbReference>
<reference evidence="5 6" key="1">
    <citation type="submission" date="2024-04" db="EMBL/GenBank/DDBJ databases">
        <title>Genome sequencing and metabolic network reconstruction of aminoacids and betaine degradation by Anoxynatronum sibiricum.</title>
        <authorList>
            <person name="Detkova E.N."/>
            <person name="Boltjanskaja Y.V."/>
            <person name="Mardanov A.V."/>
            <person name="Kevbrin V."/>
        </authorList>
    </citation>
    <scope>NUCLEOTIDE SEQUENCE [LARGE SCALE GENOMIC DNA]</scope>
    <source>
        <strain evidence="5 6">Z-7981</strain>
    </source>
</reference>
<feature type="binding site" evidence="3">
    <location>
        <position position="134"/>
    </location>
    <ligand>
        <name>Fe cation</name>
        <dbReference type="ChEBI" id="CHEBI:24875"/>
    </ligand>
</feature>
<gene>
    <name evidence="3 5" type="primary">def</name>
    <name evidence="5" type="ORF">AAIG11_03325</name>
</gene>
<dbReference type="SUPFAM" id="SSF56420">
    <property type="entry name" value="Peptide deformylase"/>
    <property type="match status" value="1"/>
</dbReference>
<dbReference type="EC" id="3.5.1.88" evidence="3"/>
<evidence type="ECO:0000256" key="2">
    <source>
        <dbReference type="ARBA" id="ARBA00023004"/>
    </source>
</evidence>
<feature type="binding site" evidence="3">
    <location>
        <position position="130"/>
    </location>
    <ligand>
        <name>Fe cation</name>
        <dbReference type="ChEBI" id="CHEBI:24875"/>
    </ligand>
</feature>
<dbReference type="NCBIfam" id="NF001159">
    <property type="entry name" value="PRK00150.1-3"/>
    <property type="match status" value="1"/>
</dbReference>
<keyword evidence="2 3" id="KW-0408">Iron</keyword>
<comment type="similarity">
    <text evidence="1 3">Belongs to the polypeptide deformylase family.</text>
</comment>
<dbReference type="PANTHER" id="PTHR10458:SF22">
    <property type="entry name" value="PEPTIDE DEFORMYLASE"/>
    <property type="match status" value="1"/>
</dbReference>
<feature type="region of interest" description="Disordered" evidence="4">
    <location>
        <begin position="148"/>
        <end position="167"/>
    </location>
</feature>
<evidence type="ECO:0000313" key="5">
    <source>
        <dbReference type="EMBL" id="MEN1759496.1"/>
    </source>
</evidence>
<dbReference type="EMBL" id="JBCITM010000002">
    <property type="protein sequence ID" value="MEN1759496.1"/>
    <property type="molecule type" value="Genomic_DNA"/>
</dbReference>
<comment type="caution">
    <text evidence="5">The sequence shown here is derived from an EMBL/GenBank/DDBJ whole genome shotgun (WGS) entry which is preliminary data.</text>
</comment>
<accession>A0ABU9VQP5</accession>
<keyword evidence="3 5" id="KW-0378">Hydrolase</keyword>
<feature type="compositionally biased region" description="Acidic residues" evidence="4">
    <location>
        <begin position="148"/>
        <end position="157"/>
    </location>
</feature>
<evidence type="ECO:0000256" key="4">
    <source>
        <dbReference type="SAM" id="MobiDB-lite"/>
    </source>
</evidence>
<dbReference type="HAMAP" id="MF_00163">
    <property type="entry name" value="Pep_deformylase"/>
    <property type="match status" value="1"/>
</dbReference>
<keyword evidence="3" id="KW-0479">Metal-binding</keyword>
<organism evidence="5 6">
    <name type="scientific">Anoxynatronum sibiricum</name>
    <dbReference type="NCBI Taxonomy" id="210623"/>
    <lineage>
        <taxon>Bacteria</taxon>
        <taxon>Bacillati</taxon>
        <taxon>Bacillota</taxon>
        <taxon>Clostridia</taxon>
        <taxon>Eubacteriales</taxon>
        <taxon>Clostridiaceae</taxon>
        <taxon>Anoxynatronum</taxon>
    </lineage>
</organism>
<evidence type="ECO:0000256" key="1">
    <source>
        <dbReference type="ARBA" id="ARBA00010759"/>
    </source>
</evidence>
<dbReference type="RefSeq" id="WP_343184843.1">
    <property type="nucleotide sequence ID" value="NZ_JBCITM010000002.1"/>
</dbReference>
<dbReference type="InterPro" id="IPR036821">
    <property type="entry name" value="Peptide_deformylase_sf"/>
</dbReference>
<keyword evidence="6" id="KW-1185">Reference proteome</keyword>
<keyword evidence="3" id="KW-0648">Protein biosynthesis</keyword>
<comment type="function">
    <text evidence="3">Removes the formyl group from the N-terminal Met of newly synthesized proteins. Requires at least a dipeptide for an efficient rate of reaction. N-terminal L-methionine is a prerequisite for activity but the enzyme has broad specificity at other positions.</text>
</comment>
<dbReference type="PIRSF" id="PIRSF004749">
    <property type="entry name" value="Pep_def"/>
    <property type="match status" value="1"/>
</dbReference>
<dbReference type="CDD" id="cd00487">
    <property type="entry name" value="Pep_deformylase"/>
    <property type="match status" value="1"/>
</dbReference>
<dbReference type="Pfam" id="PF01327">
    <property type="entry name" value="Pep_deformylase"/>
    <property type="match status" value="1"/>
</dbReference>
<name>A0ABU9VQP5_9CLOT</name>
<dbReference type="PANTHER" id="PTHR10458">
    <property type="entry name" value="PEPTIDE DEFORMYLASE"/>
    <property type="match status" value="1"/>
</dbReference>
<evidence type="ECO:0000313" key="6">
    <source>
        <dbReference type="Proteomes" id="UP001407405"/>
    </source>
</evidence>
<comment type="cofactor">
    <cofactor evidence="3">
        <name>Fe(2+)</name>
        <dbReference type="ChEBI" id="CHEBI:29033"/>
    </cofactor>
    <text evidence="3">Binds 1 Fe(2+) ion.</text>
</comment>
<dbReference type="InterPro" id="IPR023635">
    <property type="entry name" value="Peptide_deformylase"/>
</dbReference>
<feature type="binding site" evidence="3">
    <location>
        <position position="88"/>
    </location>
    <ligand>
        <name>Fe cation</name>
        <dbReference type="ChEBI" id="CHEBI:24875"/>
    </ligand>
</feature>
<proteinExistence type="inferred from homology"/>
<comment type="catalytic activity">
    <reaction evidence="3">
        <text>N-terminal N-formyl-L-methionyl-[peptide] + H2O = N-terminal L-methionyl-[peptide] + formate</text>
        <dbReference type="Rhea" id="RHEA:24420"/>
        <dbReference type="Rhea" id="RHEA-COMP:10639"/>
        <dbReference type="Rhea" id="RHEA-COMP:10640"/>
        <dbReference type="ChEBI" id="CHEBI:15377"/>
        <dbReference type="ChEBI" id="CHEBI:15740"/>
        <dbReference type="ChEBI" id="CHEBI:49298"/>
        <dbReference type="ChEBI" id="CHEBI:64731"/>
        <dbReference type="EC" id="3.5.1.88"/>
    </reaction>
</comment>
<feature type="active site" evidence="3">
    <location>
        <position position="131"/>
    </location>
</feature>
<dbReference type="PRINTS" id="PR01576">
    <property type="entry name" value="PDEFORMYLASE"/>
</dbReference>